<dbReference type="PANTHER" id="PTHR46796:SF12">
    <property type="entry name" value="HTH-TYPE DNA-BINDING TRANSCRIPTIONAL ACTIVATOR EUTR"/>
    <property type="match status" value="1"/>
</dbReference>
<sequence>MASAIDDDREVTLPRGYERYRTADPIAAQVAATNFLSAHRLTVRGEPRRFAAVGSIAEAGPVSMCVMSYGEEVAVDRPIQDDPYVAVLIPICGRFLVRLKNTEFVMTPQDSIAAICPRDRLHLRWGKGSRVLALRADTTALQAALKDLSPHAGDSPLQLDSACLAGSQRKALIGIAATLTHVFNSYRPDQRIPRPIIRRLSDHALSTMLLTISHNHHSEMFDPRQVTASRTVRAVIDLVDSEREAQFTVSEFASRLGVSIRAIESAFRRELGTTPTAYLTRTRLERAREELRRGDPRDGITVTDVATKWGFTHVGRFAKRYRQAFGVTPSAQLRNQTR</sequence>
<dbReference type="STRING" id="37916.MCHLDSM_00261"/>
<keyword evidence="2" id="KW-0238">DNA-binding</keyword>
<dbReference type="InterPro" id="IPR050204">
    <property type="entry name" value="AraC_XylS_family_regulators"/>
</dbReference>
<dbReference type="Pfam" id="PF14525">
    <property type="entry name" value="AraC_binding_2"/>
    <property type="match status" value="1"/>
</dbReference>
<evidence type="ECO:0000256" key="1">
    <source>
        <dbReference type="ARBA" id="ARBA00023015"/>
    </source>
</evidence>
<dbReference type="GO" id="GO:0003700">
    <property type="term" value="F:DNA-binding transcription factor activity"/>
    <property type="evidence" value="ECO:0007669"/>
    <property type="project" value="InterPro"/>
</dbReference>
<dbReference type="SUPFAM" id="SSF46689">
    <property type="entry name" value="Homeodomain-like"/>
    <property type="match status" value="2"/>
</dbReference>
<organism evidence="5 6">
    <name type="scientific">Mycolicibacterium chlorophenolicum</name>
    <dbReference type="NCBI Taxonomy" id="37916"/>
    <lineage>
        <taxon>Bacteria</taxon>
        <taxon>Bacillati</taxon>
        <taxon>Actinomycetota</taxon>
        <taxon>Actinomycetes</taxon>
        <taxon>Mycobacteriales</taxon>
        <taxon>Mycobacteriaceae</taxon>
        <taxon>Mycolicibacterium</taxon>
    </lineage>
</organism>
<keyword evidence="3" id="KW-0804">Transcription</keyword>
<dbReference type="InterPro" id="IPR009057">
    <property type="entry name" value="Homeodomain-like_sf"/>
</dbReference>
<dbReference type="PATRIC" id="fig|37916.4.peg.281"/>
<reference evidence="5 6" key="1">
    <citation type="journal article" date="2015" name="Genome Biol. Evol.">
        <title>Characterization of Three Mycobacterium spp. with Potential Use in Bioremediation by Genome Sequencing and Comparative Genomics.</title>
        <authorList>
            <person name="Das S."/>
            <person name="Pettersson B.M."/>
            <person name="Behra P.R."/>
            <person name="Ramesh M."/>
            <person name="Dasgupta S."/>
            <person name="Bhattacharya A."/>
            <person name="Kirsebom L.A."/>
        </authorList>
    </citation>
    <scope>NUCLEOTIDE SEQUENCE [LARGE SCALE GENOMIC DNA]</scope>
    <source>
        <strain evidence="5 6">DSM 43826</strain>
    </source>
</reference>
<dbReference type="Proteomes" id="UP000036513">
    <property type="component" value="Unassembled WGS sequence"/>
</dbReference>
<dbReference type="Gene3D" id="1.10.10.60">
    <property type="entry name" value="Homeodomain-like"/>
    <property type="match status" value="1"/>
</dbReference>
<dbReference type="PANTHER" id="PTHR46796">
    <property type="entry name" value="HTH-TYPE TRANSCRIPTIONAL ACTIVATOR RHAS-RELATED"/>
    <property type="match status" value="1"/>
</dbReference>
<evidence type="ECO:0000313" key="5">
    <source>
        <dbReference type="EMBL" id="KMO83801.1"/>
    </source>
</evidence>
<gene>
    <name evidence="5" type="primary">cdhR_1</name>
    <name evidence="5" type="ORF">MCHLDSM_00261</name>
</gene>
<dbReference type="PROSITE" id="PS01124">
    <property type="entry name" value="HTH_ARAC_FAMILY_2"/>
    <property type="match status" value="1"/>
</dbReference>
<comment type="caution">
    <text evidence="5">The sequence shown here is derived from an EMBL/GenBank/DDBJ whole genome shotgun (WGS) entry which is preliminary data.</text>
</comment>
<dbReference type="SMART" id="SM00342">
    <property type="entry name" value="HTH_ARAC"/>
    <property type="match status" value="1"/>
</dbReference>
<evidence type="ECO:0000259" key="4">
    <source>
        <dbReference type="PROSITE" id="PS01124"/>
    </source>
</evidence>
<evidence type="ECO:0000256" key="2">
    <source>
        <dbReference type="ARBA" id="ARBA00023125"/>
    </source>
</evidence>
<name>A0A0J6ZG65_9MYCO</name>
<dbReference type="SMR" id="A0A0J6ZG65"/>
<dbReference type="AlphaFoldDB" id="A0A0J6ZG65"/>
<dbReference type="Pfam" id="PF12833">
    <property type="entry name" value="HTH_18"/>
    <property type="match status" value="1"/>
</dbReference>
<evidence type="ECO:0000313" key="6">
    <source>
        <dbReference type="Proteomes" id="UP000036513"/>
    </source>
</evidence>
<keyword evidence="6" id="KW-1185">Reference proteome</keyword>
<protein>
    <submittedName>
        <fullName evidence="5">HTH-type transcriptional regulator CdhR</fullName>
    </submittedName>
</protein>
<accession>A0A0J6ZG65</accession>
<proteinExistence type="predicted"/>
<dbReference type="GO" id="GO:0043565">
    <property type="term" value="F:sequence-specific DNA binding"/>
    <property type="evidence" value="ECO:0007669"/>
    <property type="project" value="InterPro"/>
</dbReference>
<dbReference type="InterPro" id="IPR018060">
    <property type="entry name" value="HTH_AraC"/>
</dbReference>
<dbReference type="RefSeq" id="WP_053082804.1">
    <property type="nucleotide sequence ID" value="NZ_JYNL01000002.1"/>
</dbReference>
<dbReference type="InterPro" id="IPR035418">
    <property type="entry name" value="AraC-bd_2"/>
</dbReference>
<evidence type="ECO:0000256" key="3">
    <source>
        <dbReference type="ARBA" id="ARBA00023163"/>
    </source>
</evidence>
<keyword evidence="1" id="KW-0805">Transcription regulation</keyword>
<dbReference type="EMBL" id="JYNL01000002">
    <property type="protein sequence ID" value="KMO83801.1"/>
    <property type="molecule type" value="Genomic_DNA"/>
</dbReference>
<feature type="domain" description="HTH araC/xylS-type" evidence="4">
    <location>
        <begin position="233"/>
        <end position="335"/>
    </location>
</feature>